<keyword evidence="1" id="KW-1185">Reference proteome</keyword>
<evidence type="ECO:0000313" key="2">
    <source>
        <dbReference type="RefSeq" id="XP_038970582.1"/>
    </source>
</evidence>
<dbReference type="RefSeq" id="XP_038970582.1">
    <property type="nucleotide sequence ID" value="XM_039114654.1"/>
</dbReference>
<proteinExistence type="predicted"/>
<gene>
    <name evidence="2" type="primary">LOC120104124</name>
</gene>
<reference evidence="2" key="2">
    <citation type="submission" date="2025-08" db="UniProtKB">
        <authorList>
            <consortium name="RefSeq"/>
        </authorList>
    </citation>
    <scope>IDENTIFICATION</scope>
    <source>
        <tissue evidence="2">Young leaves</tissue>
    </source>
</reference>
<dbReference type="AlphaFoldDB" id="A0A8B8ZBA6"/>
<dbReference type="OrthoDB" id="1645289at2759"/>
<protein>
    <submittedName>
        <fullName evidence="2">Secreted RxLR effector protein 161-like</fullName>
    </submittedName>
</protein>
<accession>A0A8B8ZBA6</accession>
<dbReference type="PANTHER" id="PTHR11439">
    <property type="entry name" value="GAG-POL-RELATED RETROTRANSPOSON"/>
    <property type="match status" value="1"/>
</dbReference>
<dbReference type="GeneID" id="120104124"/>
<dbReference type="Proteomes" id="UP000228380">
    <property type="component" value="Chromosome 16"/>
</dbReference>
<sequence>MQNCAPGDVPIVKEDKFSKAQCPRNELERESLKNIRYASTVGSLMYAQVCTRPDIAYAVSVLSRFQSNPGQEHWKAAKKVMRYLKKTEGYMLTFQRIDHLEVVGYSDSDFAGCQDDLKSTSGYIFMMAGGAISWKNIKQTLVASSTMQVEFVACYGATVQTIWFRNFISGLKVVDSILRPITIYCDNSVAVSFLKNNKCSGSSKHIDIKYLVVRDKVKEGQTKIEHINTKAMIANPLTKRLATKVFKTHIANMGIVETFDVFG</sequence>
<evidence type="ECO:0000313" key="1">
    <source>
        <dbReference type="Proteomes" id="UP000228380"/>
    </source>
</evidence>
<name>A0A8B8ZBA6_PHODC</name>
<organism evidence="1 2">
    <name type="scientific">Phoenix dactylifera</name>
    <name type="common">Date palm</name>
    <dbReference type="NCBI Taxonomy" id="42345"/>
    <lineage>
        <taxon>Eukaryota</taxon>
        <taxon>Viridiplantae</taxon>
        <taxon>Streptophyta</taxon>
        <taxon>Embryophyta</taxon>
        <taxon>Tracheophyta</taxon>
        <taxon>Spermatophyta</taxon>
        <taxon>Magnoliopsida</taxon>
        <taxon>Liliopsida</taxon>
        <taxon>Arecaceae</taxon>
        <taxon>Coryphoideae</taxon>
        <taxon>Phoeniceae</taxon>
        <taxon>Phoenix</taxon>
    </lineage>
</organism>
<dbReference type="KEGG" id="pda:120104124"/>
<dbReference type="PANTHER" id="PTHR11439:SF467">
    <property type="entry name" value="INTEGRASE CATALYTIC DOMAIN-CONTAINING PROTEIN"/>
    <property type="match status" value="1"/>
</dbReference>
<reference evidence="1" key="1">
    <citation type="journal article" date="2019" name="Nat. Commun.">
        <title>Genome-wide association mapping of date palm fruit traits.</title>
        <authorList>
            <person name="Hazzouri K.M."/>
            <person name="Gros-Balthazard M."/>
            <person name="Flowers J.M."/>
            <person name="Copetti D."/>
            <person name="Lemansour A."/>
            <person name="Lebrun M."/>
            <person name="Masmoudi K."/>
            <person name="Ferrand S."/>
            <person name="Dhar M.I."/>
            <person name="Fresquez Z.A."/>
            <person name="Rosas U."/>
            <person name="Zhang J."/>
            <person name="Talag J."/>
            <person name="Lee S."/>
            <person name="Kudrna D."/>
            <person name="Powell R.F."/>
            <person name="Leitch I.J."/>
            <person name="Krueger R.R."/>
            <person name="Wing R.A."/>
            <person name="Amiri K.M.A."/>
            <person name="Purugganan M.D."/>
        </authorList>
    </citation>
    <scope>NUCLEOTIDE SEQUENCE [LARGE SCALE GENOMIC DNA]</scope>
    <source>
        <strain evidence="1">cv. Khalas</strain>
    </source>
</reference>
<dbReference type="CDD" id="cd09272">
    <property type="entry name" value="RNase_HI_RT_Ty1"/>
    <property type="match status" value="1"/>
</dbReference>